<reference evidence="4" key="1">
    <citation type="journal article" date="2010" name="Science">
        <title>The genome of the Western clawed frog Xenopus tropicalis.</title>
        <authorList>
            <person name="Hellsten U."/>
            <person name="Harland R.M."/>
            <person name="Gilchrist M.J."/>
            <person name="Hendrix D."/>
            <person name="Jurka J."/>
            <person name="Kapitonov V."/>
            <person name="Ovcharenko I."/>
            <person name="Putnam N.H."/>
            <person name="Shu S."/>
            <person name="Taher L."/>
            <person name="Blitz I.L."/>
            <person name="Blumberg B."/>
            <person name="Dichmann D.S."/>
            <person name="Dubchak I."/>
            <person name="Amaya E."/>
            <person name="Detter J.C."/>
            <person name="Fletcher R."/>
            <person name="Gerhard D.S."/>
            <person name="Goodstein D."/>
            <person name="Graves T."/>
            <person name="Grigoriev I.V."/>
            <person name="Grimwood J."/>
            <person name="Kawashima T."/>
            <person name="Lindquist E."/>
            <person name="Lucas S.M."/>
            <person name="Mead P.E."/>
            <person name="Mitros T."/>
            <person name="Ogino H."/>
            <person name="Ohta Y."/>
            <person name="Poliakov A.V."/>
            <person name="Pollet N."/>
            <person name="Robert J."/>
            <person name="Salamov A."/>
            <person name="Sater A.K."/>
            <person name="Schmutz J."/>
            <person name="Terry A."/>
            <person name="Vize P.D."/>
            <person name="Warren W.C."/>
            <person name="Wells D."/>
            <person name="Wills A."/>
            <person name="Wilson R.K."/>
            <person name="Zimmerman L.B."/>
            <person name="Zorn A.M."/>
            <person name="Grainger R."/>
            <person name="Grammer T."/>
            <person name="Khokha M.K."/>
            <person name="Richardson P.M."/>
            <person name="Rokhsar D.S."/>
        </authorList>
    </citation>
    <scope>NUCLEOTIDE SEQUENCE [LARGE SCALE GENOMIC DNA]</scope>
    <source>
        <strain evidence="4">Nigerian</strain>
    </source>
</reference>
<organism evidence="4">
    <name type="scientific">Xenopus tropicalis</name>
    <name type="common">Western clawed frog</name>
    <name type="synonym">Silurana tropicalis</name>
    <dbReference type="NCBI Taxonomy" id="8364"/>
    <lineage>
        <taxon>Eukaryota</taxon>
        <taxon>Metazoa</taxon>
        <taxon>Chordata</taxon>
        <taxon>Craniata</taxon>
        <taxon>Vertebrata</taxon>
        <taxon>Euteleostomi</taxon>
        <taxon>Amphibia</taxon>
        <taxon>Batrachia</taxon>
        <taxon>Anura</taxon>
        <taxon>Pipoidea</taxon>
        <taxon>Pipidae</taxon>
        <taxon>Xenopodinae</taxon>
        <taxon>Xenopus</taxon>
        <taxon>Silurana</taxon>
    </lineage>
</organism>
<dbReference type="InterPro" id="IPR026983">
    <property type="entry name" value="DHC"/>
</dbReference>
<dbReference type="Ensembl" id="ENSXETT00000108789">
    <property type="protein sequence ID" value="ENSXETP00000103506"/>
    <property type="gene ID" value="ENSXETG00000044283"/>
</dbReference>
<dbReference type="AlphaFoldDB" id="A0A803J6M6"/>
<dbReference type="GO" id="GO:0007018">
    <property type="term" value="P:microtubule-based movement"/>
    <property type="evidence" value="ECO:0007669"/>
    <property type="project" value="InterPro"/>
</dbReference>
<feature type="transmembrane region" description="Helical" evidence="2">
    <location>
        <begin position="63"/>
        <end position="89"/>
    </location>
</feature>
<dbReference type="GO" id="GO:0030286">
    <property type="term" value="C:dynein complex"/>
    <property type="evidence" value="ECO:0007669"/>
    <property type="project" value="InterPro"/>
</dbReference>
<evidence type="ECO:0000259" key="3">
    <source>
        <dbReference type="Pfam" id="PF12777"/>
    </source>
</evidence>
<feature type="coiled-coil region" evidence="1">
    <location>
        <begin position="190"/>
        <end position="231"/>
    </location>
</feature>
<dbReference type="GO" id="GO:0051959">
    <property type="term" value="F:dynein light intermediate chain binding"/>
    <property type="evidence" value="ECO:0007669"/>
    <property type="project" value="InterPro"/>
</dbReference>
<feature type="domain" description="Dynein heavy chain coiled coil stalk" evidence="3">
    <location>
        <begin position="124"/>
        <end position="297"/>
    </location>
</feature>
<dbReference type="InParanoid" id="A0A803J6M6"/>
<dbReference type="GO" id="GO:0045505">
    <property type="term" value="F:dynein intermediate chain binding"/>
    <property type="evidence" value="ECO:0007669"/>
    <property type="project" value="InterPro"/>
</dbReference>
<name>A0A803J6M6_XENTR</name>
<dbReference type="GeneTree" id="ENSGT00940000155533"/>
<keyword evidence="1" id="KW-0175">Coiled coil</keyword>
<evidence type="ECO:0000256" key="2">
    <source>
        <dbReference type="SAM" id="Phobius"/>
    </source>
</evidence>
<accession>A0A803J6M6</accession>
<dbReference type="PANTHER" id="PTHR46532">
    <property type="entry name" value="MALE FERTILITY FACTOR KL5"/>
    <property type="match status" value="1"/>
</dbReference>
<sequence>MLRIASSSRIHPSFLYIGWFQWGIGETQGQERSDHSTRSEGILTSRTRHLLNLRRGILRLYNLLELSIVYICSLLFCITLLCYCSLLFIQYPVKDKAQAIVDNISADKVVAEEKLEAAKPALEEAEAQFPKDTINEEVVELLQPYFEMQDYNIETAKRVCGNVAGLCSWTKAMASFYSINKEVLPLKANLAIQESRLATANLDLQKAQAELDAKQAEYEKAMIEKQTLLEDADRCRHKMQTASSLISGLAGKKERWTEQSKEFAAQTKRLVGDVLLATAFLSCSGPFNQEFRNFVLTDWRREMKARKIPFGANLNLNEMLIDTPTISEWNLQGQ</sequence>
<keyword evidence="2" id="KW-1133">Transmembrane helix</keyword>
<keyword evidence="2" id="KW-0472">Membrane</keyword>
<proteinExistence type="predicted"/>
<evidence type="ECO:0000256" key="1">
    <source>
        <dbReference type="SAM" id="Coils"/>
    </source>
</evidence>
<dbReference type="Gene3D" id="1.20.920.20">
    <property type="match status" value="1"/>
</dbReference>
<protein>
    <recommendedName>
        <fullName evidence="3">Dynein heavy chain coiled coil stalk domain-containing protein</fullName>
    </recommendedName>
</protein>
<evidence type="ECO:0000313" key="4">
    <source>
        <dbReference type="Ensembl" id="ENSXETP00000103506"/>
    </source>
</evidence>
<dbReference type="Pfam" id="PF12777">
    <property type="entry name" value="MT"/>
    <property type="match status" value="1"/>
</dbReference>
<dbReference type="PANTHER" id="PTHR46532:SF13">
    <property type="entry name" value="CYTOPLASMIC DYNEIN 1 HEAVY CHAIN 1"/>
    <property type="match status" value="1"/>
</dbReference>
<reference evidence="4" key="2">
    <citation type="submission" date="2021-03" db="UniProtKB">
        <authorList>
            <consortium name="Ensembl"/>
        </authorList>
    </citation>
    <scope>IDENTIFICATION</scope>
</reference>
<keyword evidence="2" id="KW-0812">Transmembrane</keyword>
<dbReference type="InterPro" id="IPR024743">
    <property type="entry name" value="Dynein_HC_stalk"/>
</dbReference>